<dbReference type="Proteomes" id="UP001160142">
    <property type="component" value="Unassembled WGS sequence"/>
</dbReference>
<feature type="transmembrane region" description="Helical" evidence="1">
    <location>
        <begin position="86"/>
        <end position="105"/>
    </location>
</feature>
<accession>A0ABT6KPS3</accession>
<keyword evidence="3" id="KW-1185">Reference proteome</keyword>
<feature type="transmembrane region" description="Helical" evidence="1">
    <location>
        <begin position="61"/>
        <end position="79"/>
    </location>
</feature>
<protein>
    <submittedName>
        <fullName evidence="2">Uncharacterized protein</fullName>
    </submittedName>
</protein>
<name>A0ABT6KPS3_9MICO</name>
<evidence type="ECO:0000256" key="1">
    <source>
        <dbReference type="SAM" id="Phobius"/>
    </source>
</evidence>
<sequence>MSDTRLEGGGPRNRELIPETATVIGATFGLVVLGSLLLLALDFTSQPLVSTLLYLGESLGWRSLIWAVLTVVIAAVLRNTKRRTRAIASTVAGGVAVTAATYIRLGPSISSSGVFATGSWILELGGFVICVLLGWTVATQLRDRSPRARVSMAATLATAILIVTGTVGIHVLFQQWARLYFRLWASTPVGRYEDFGPEGTQYLVTTGITLGALAIAIELSFARHKRATGALAIVMIIVALGAAFLFQVPSGRFFPDRPQDTD</sequence>
<feature type="transmembrane region" description="Helical" evidence="1">
    <location>
        <begin position="229"/>
        <end position="248"/>
    </location>
</feature>
<feature type="transmembrane region" description="Helical" evidence="1">
    <location>
        <begin position="202"/>
        <end position="222"/>
    </location>
</feature>
<dbReference type="EMBL" id="JARXVQ010000001">
    <property type="protein sequence ID" value="MDH6181983.1"/>
    <property type="molecule type" value="Genomic_DNA"/>
</dbReference>
<gene>
    <name evidence="2" type="ORF">M2152_002165</name>
</gene>
<keyword evidence="1" id="KW-0472">Membrane</keyword>
<keyword evidence="1" id="KW-0812">Transmembrane</keyword>
<evidence type="ECO:0000313" key="3">
    <source>
        <dbReference type="Proteomes" id="UP001160142"/>
    </source>
</evidence>
<feature type="transmembrane region" description="Helical" evidence="1">
    <location>
        <begin position="150"/>
        <end position="173"/>
    </location>
</feature>
<evidence type="ECO:0000313" key="2">
    <source>
        <dbReference type="EMBL" id="MDH6181983.1"/>
    </source>
</evidence>
<feature type="transmembrane region" description="Helical" evidence="1">
    <location>
        <begin position="117"/>
        <end position="138"/>
    </location>
</feature>
<reference evidence="2 3" key="1">
    <citation type="submission" date="2023-04" db="EMBL/GenBank/DDBJ databases">
        <title>Genome Encyclopedia of Bacteria and Archaea VI: Functional Genomics of Type Strains.</title>
        <authorList>
            <person name="Whitman W."/>
        </authorList>
    </citation>
    <scope>NUCLEOTIDE SEQUENCE [LARGE SCALE GENOMIC DNA]</scope>
    <source>
        <strain evidence="2 3">SG_E_30_P1</strain>
    </source>
</reference>
<feature type="transmembrane region" description="Helical" evidence="1">
    <location>
        <begin position="21"/>
        <end position="41"/>
    </location>
</feature>
<comment type="caution">
    <text evidence="2">The sequence shown here is derived from an EMBL/GenBank/DDBJ whole genome shotgun (WGS) entry which is preliminary data.</text>
</comment>
<organism evidence="2 3">
    <name type="scientific">Antiquaquibacter oligotrophicus</name>
    <dbReference type="NCBI Taxonomy" id="2880260"/>
    <lineage>
        <taxon>Bacteria</taxon>
        <taxon>Bacillati</taxon>
        <taxon>Actinomycetota</taxon>
        <taxon>Actinomycetes</taxon>
        <taxon>Micrococcales</taxon>
        <taxon>Microbacteriaceae</taxon>
        <taxon>Antiquaquibacter</taxon>
    </lineage>
</organism>
<keyword evidence="1" id="KW-1133">Transmembrane helix</keyword>
<dbReference type="RefSeq" id="WP_322134276.1">
    <property type="nucleotide sequence ID" value="NZ_CP085036.1"/>
</dbReference>
<proteinExistence type="predicted"/>